<reference evidence="1 2" key="1">
    <citation type="submission" date="2006-09" db="EMBL/GenBank/DDBJ databases">
        <title>Sequence and annotation of the 288-kb ATCV-1 virus that infects an endosymbiotic Chlorella strain of the heliozoon Acanthocystis turfacea.</title>
        <authorList>
            <person name="Fitzgerald L.A."/>
            <person name="Graves M.V."/>
            <person name="Li X."/>
            <person name="Pfitzner A.J.P."/>
            <person name="Hartigan J."/>
            <person name="Van Etten J.L."/>
        </authorList>
    </citation>
    <scope>NUCLEOTIDE SEQUENCE [LARGE SCALE GENOMIC DNA]</scope>
    <source>
        <strain evidence="1 2">ATCV-1</strain>
    </source>
</reference>
<dbReference type="Proteomes" id="UP000202420">
    <property type="component" value="Segment"/>
</dbReference>
<keyword evidence="2" id="KW-1185">Reference proteome</keyword>
<protein>
    <submittedName>
        <fullName evidence="1">Uncharacterized protein Z157R</fullName>
    </submittedName>
</protein>
<accession>A7K8B7</accession>
<name>A7K8B7_9PHYC</name>
<evidence type="ECO:0000313" key="1">
    <source>
        <dbReference type="EMBL" id="ABT16291.1"/>
    </source>
</evidence>
<evidence type="ECO:0000313" key="2">
    <source>
        <dbReference type="Proteomes" id="UP000202420"/>
    </source>
</evidence>
<dbReference type="KEGG" id="vg:5470715"/>
<sequence>MRCFATRHPAERLCKSRKYNMRIHKRTQSMSPDVTNNISFKRVITASPAEMDEAFPSNLLLTERVSNTLEFRSYDLTTHLIRGYVNPSKACEQVRWNVVQICE</sequence>
<proteinExistence type="predicted"/>
<dbReference type="RefSeq" id="YP_001426638.1">
    <property type="nucleotide sequence ID" value="NC_008724.1"/>
</dbReference>
<dbReference type="GeneID" id="5470715"/>
<dbReference type="EMBL" id="EF101928">
    <property type="protein sequence ID" value="ABT16291.1"/>
    <property type="molecule type" value="Genomic_DNA"/>
</dbReference>
<gene>
    <name evidence="1" type="primary">Z157R</name>
    <name evidence="1" type="ORF">ATCV1_Z157R</name>
</gene>
<organism evidence="1 2">
    <name type="scientific">Chlorovirus heliozoae</name>
    <dbReference type="NCBI Taxonomy" id="322019"/>
    <lineage>
        <taxon>Viruses</taxon>
        <taxon>Varidnaviria</taxon>
        <taxon>Bamfordvirae</taxon>
        <taxon>Nucleocytoviricota</taxon>
        <taxon>Megaviricetes</taxon>
        <taxon>Algavirales</taxon>
        <taxon>Phycodnaviridae</taxon>
        <taxon>Chlorovirus</taxon>
    </lineage>
</organism>